<dbReference type="PANTHER" id="PTHR43869:SF1">
    <property type="entry name" value="GLYCINE BETAINE_PROLINE BETAINE TRANSPORT SYSTEM ATP-BINDING PROTEIN PROV"/>
    <property type="match status" value="1"/>
</dbReference>
<feature type="domain" description="ABC transporter" evidence="5">
    <location>
        <begin position="1"/>
        <end position="239"/>
    </location>
</feature>
<dbReference type="Proteomes" id="UP001501461">
    <property type="component" value="Unassembled WGS sequence"/>
</dbReference>
<reference evidence="7" key="1">
    <citation type="journal article" date="2019" name="Int. J. Syst. Evol. Microbiol.">
        <title>The Global Catalogue of Microorganisms (GCM) 10K type strain sequencing project: providing services to taxonomists for standard genome sequencing and annotation.</title>
        <authorList>
            <consortium name="The Broad Institute Genomics Platform"/>
            <consortium name="The Broad Institute Genome Sequencing Center for Infectious Disease"/>
            <person name="Wu L."/>
            <person name="Ma J."/>
        </authorList>
    </citation>
    <scope>NUCLEOTIDE SEQUENCE [LARGE SCALE GENOMIC DNA]</scope>
    <source>
        <strain evidence="7">JCM 13595</strain>
    </source>
</reference>
<dbReference type="EMBL" id="BAAAMN010000016">
    <property type="protein sequence ID" value="GAA2031992.1"/>
    <property type="molecule type" value="Genomic_DNA"/>
</dbReference>
<evidence type="ECO:0000256" key="2">
    <source>
        <dbReference type="ARBA" id="ARBA00022448"/>
    </source>
</evidence>
<keyword evidence="4" id="KW-0067">ATP-binding</keyword>
<dbReference type="PROSITE" id="PS00211">
    <property type="entry name" value="ABC_TRANSPORTER_1"/>
    <property type="match status" value="1"/>
</dbReference>
<keyword evidence="2" id="KW-0813">Transport</keyword>
<dbReference type="SMART" id="SM00382">
    <property type="entry name" value="AAA"/>
    <property type="match status" value="1"/>
</dbReference>
<protein>
    <recommendedName>
        <fullName evidence="5">ABC transporter domain-containing protein</fullName>
    </recommendedName>
</protein>
<proteinExistence type="inferred from homology"/>
<keyword evidence="7" id="KW-1185">Reference proteome</keyword>
<organism evidence="6 7">
    <name type="scientific">Yaniella flava</name>
    <dbReference type="NCBI Taxonomy" id="287930"/>
    <lineage>
        <taxon>Bacteria</taxon>
        <taxon>Bacillati</taxon>
        <taxon>Actinomycetota</taxon>
        <taxon>Actinomycetes</taxon>
        <taxon>Micrococcales</taxon>
        <taxon>Micrococcaceae</taxon>
        <taxon>Yaniella</taxon>
    </lineage>
</organism>
<gene>
    <name evidence="6" type="ORF">GCM10009720_10320</name>
</gene>
<dbReference type="SUPFAM" id="SSF52540">
    <property type="entry name" value="P-loop containing nucleoside triphosphate hydrolases"/>
    <property type="match status" value="1"/>
</dbReference>
<dbReference type="InterPro" id="IPR005892">
    <property type="entry name" value="Gly-betaine_transp_ATP-bd"/>
</dbReference>
<dbReference type="NCBIfam" id="TIGR01186">
    <property type="entry name" value="proV"/>
    <property type="match status" value="1"/>
</dbReference>
<dbReference type="InterPro" id="IPR003439">
    <property type="entry name" value="ABC_transporter-like_ATP-bd"/>
</dbReference>
<sequence>MRNGATRQDVAKEGTAAVINASFNVYPGEIFVVMGLSGSGKSTLIRTLNELQPATSGTVEILGQDLAKLSPKELRALRSEHISMVFQHFALFPHWTVAENAAYSLETQGVAKEKRFEEAQVVLEAVGLKGWENSYPSELSGGMQQRVGLARALAAGTDIMLMDEAFSALDPLIRREMQEELKQIQARLGRTIVFITHDLNEAMFLGDRIAVMKDGEIAQIGTPEQILSEPADDYVASFTSDVDRARVLTAESIMVQAQELTEEDRIAFERKTLTVKHDATLQQIVPIVLEAQGPIAVEGEGSSDHVGYIRLATLLEALTPQQSEVVGGAGEAR</sequence>
<comment type="caution">
    <text evidence="6">The sequence shown here is derived from an EMBL/GenBank/DDBJ whole genome shotgun (WGS) entry which is preliminary data.</text>
</comment>
<dbReference type="InterPro" id="IPR003593">
    <property type="entry name" value="AAA+_ATPase"/>
</dbReference>
<evidence type="ECO:0000256" key="3">
    <source>
        <dbReference type="ARBA" id="ARBA00022741"/>
    </source>
</evidence>
<evidence type="ECO:0000256" key="4">
    <source>
        <dbReference type="ARBA" id="ARBA00022840"/>
    </source>
</evidence>
<dbReference type="PANTHER" id="PTHR43869">
    <property type="entry name" value="GLYCINE BETAINE/PROLINE BETAINE TRANSPORT SYSTEM ATP-BINDING PROTEIN PROV"/>
    <property type="match status" value="1"/>
</dbReference>
<dbReference type="InterPro" id="IPR051921">
    <property type="entry name" value="ABC_osmolyte_uptake_ATP-bind"/>
</dbReference>
<keyword evidence="3" id="KW-0547">Nucleotide-binding</keyword>
<evidence type="ECO:0000259" key="5">
    <source>
        <dbReference type="PROSITE" id="PS50893"/>
    </source>
</evidence>
<dbReference type="Pfam" id="PF00005">
    <property type="entry name" value="ABC_tran"/>
    <property type="match status" value="1"/>
</dbReference>
<comment type="similarity">
    <text evidence="1">Belongs to the ABC transporter superfamily.</text>
</comment>
<dbReference type="InterPro" id="IPR017871">
    <property type="entry name" value="ABC_transporter-like_CS"/>
</dbReference>
<evidence type="ECO:0000313" key="7">
    <source>
        <dbReference type="Proteomes" id="UP001501461"/>
    </source>
</evidence>
<evidence type="ECO:0000313" key="6">
    <source>
        <dbReference type="EMBL" id="GAA2031992.1"/>
    </source>
</evidence>
<dbReference type="Gene3D" id="3.40.50.300">
    <property type="entry name" value="P-loop containing nucleotide triphosphate hydrolases"/>
    <property type="match status" value="1"/>
</dbReference>
<name>A0ABP5FTJ4_9MICC</name>
<dbReference type="PROSITE" id="PS50893">
    <property type="entry name" value="ABC_TRANSPORTER_2"/>
    <property type="match status" value="1"/>
</dbReference>
<evidence type="ECO:0000256" key="1">
    <source>
        <dbReference type="ARBA" id="ARBA00005417"/>
    </source>
</evidence>
<accession>A0ABP5FTJ4</accession>
<dbReference type="InterPro" id="IPR027417">
    <property type="entry name" value="P-loop_NTPase"/>
</dbReference>